<reference evidence="1" key="1">
    <citation type="journal article" date="2012" name="PLoS Genet.">
        <title>Comparative Genomics of Plant-Associated Pseudomonas spp.: Insights into Diversity and Inheritance of Traits Involved in Multitrophic Interactions.</title>
        <authorList>
            <person name="Loper J.E."/>
            <person name="Hassan K.A."/>
            <person name="Mavrodi D.V."/>
            <person name="Davis E.W.II."/>
            <person name="Lim C.K."/>
            <person name="Shaffer B.T."/>
            <person name="Elbourne L.D."/>
            <person name="Stockwell V.O."/>
            <person name="Hartney S.L."/>
            <person name="Breakwell K."/>
            <person name="Henkels M.D."/>
            <person name="Tetu S.G."/>
            <person name="Rangel L.I."/>
            <person name="Kidarsa T.A."/>
            <person name="Wilson N.L."/>
            <person name="van de Mortel J.E."/>
            <person name="Song C."/>
            <person name="Blumhagen R."/>
            <person name="Radune D."/>
            <person name="Hostetler J.B."/>
            <person name="Brinkac L.M."/>
            <person name="Durkin A.S."/>
            <person name="Kluepfel D.A."/>
            <person name="Wechter W.P."/>
            <person name="Anderson A.J."/>
            <person name="Kim Y.C."/>
            <person name="Pierson L.S.III."/>
            <person name="Pierson E.A."/>
            <person name="Lindow S.E."/>
            <person name="Kobayashi D.Y."/>
            <person name="Raaijmakers J.M."/>
            <person name="Weller D.M."/>
            <person name="Thomashow L.S."/>
            <person name="Allen A.E."/>
            <person name="Paulsen I.T."/>
        </authorList>
    </citation>
    <scope>NUCLEOTIDE SEQUENCE [LARGE SCALE GENOMIC DNA]</scope>
    <source>
        <strain evidence="1">SS101</strain>
    </source>
</reference>
<dbReference type="RefSeq" id="WP_003193215.1">
    <property type="nucleotide sequence ID" value="NZ_CM001513.1"/>
</dbReference>
<protein>
    <submittedName>
        <fullName evidence="1">Uncharacterized protein</fullName>
    </submittedName>
</protein>
<sequence length="157" mass="18189">MTIRITGAPRQFNQAELERRQAGYHHVYKTTNQCCESVRDEIAFGFLNKIIELNSQGYVLSIKYPITTNPMSYHAAMIKPEHLQALDLEVINERVKQEYIAELQAEHAQYKELLERQLLEKAEKAEQKKVVDKRAKLLESIRTEVNDAYGEELVIPS</sequence>
<dbReference type="HOGENOM" id="CLU_1676348_0_0_6"/>
<comment type="caution">
    <text evidence="1">The sequence shown here is derived from an EMBL/GenBank/DDBJ whole genome shotgun (WGS) entry which is preliminary data.</text>
</comment>
<gene>
    <name evidence="1" type="ORF">PflSS101_3915</name>
</gene>
<dbReference type="AlphaFoldDB" id="I4K8L4"/>
<name>I4K8L4_9PSED</name>
<evidence type="ECO:0000313" key="1">
    <source>
        <dbReference type="EMBL" id="EIK61054.1"/>
    </source>
</evidence>
<proteinExistence type="predicted"/>
<dbReference type="EMBL" id="AHPN01000001">
    <property type="protein sequence ID" value="EIK61054.1"/>
    <property type="molecule type" value="Genomic_DNA"/>
</dbReference>
<organism evidence="1">
    <name type="scientific">Pseudomonas lactis</name>
    <dbReference type="NCBI Taxonomy" id="1615674"/>
    <lineage>
        <taxon>Bacteria</taxon>
        <taxon>Pseudomonadati</taxon>
        <taxon>Pseudomonadota</taxon>
        <taxon>Gammaproteobacteria</taxon>
        <taxon>Pseudomonadales</taxon>
        <taxon>Pseudomonadaceae</taxon>
        <taxon>Pseudomonas</taxon>
    </lineage>
</organism>
<dbReference type="Proteomes" id="UP000003213">
    <property type="component" value="Chromosome"/>
</dbReference>
<accession>I4K8L4</accession>